<organism evidence="1 2">
    <name type="scientific">Auriscalpium vulgare</name>
    <dbReference type="NCBI Taxonomy" id="40419"/>
    <lineage>
        <taxon>Eukaryota</taxon>
        <taxon>Fungi</taxon>
        <taxon>Dikarya</taxon>
        <taxon>Basidiomycota</taxon>
        <taxon>Agaricomycotina</taxon>
        <taxon>Agaricomycetes</taxon>
        <taxon>Russulales</taxon>
        <taxon>Auriscalpiaceae</taxon>
        <taxon>Auriscalpium</taxon>
    </lineage>
</organism>
<keyword evidence="2" id="KW-1185">Reference proteome</keyword>
<sequence>MACSMTQARRDVGRAVGRIATWSIWKARTRRGRRCQVEAESKATPRCATRQLTLFPALPHHHQPDNRALAPHPASALSIPSRHLNLPAIGHAIAASGDPTSRPAIPHGVRRANLHWAAAHHVVVPAAQILQDSVASRWRRVYRLRSLRASPCRAAPGRGCTPLGVCVWRSGNPATLRSRTGSESRSCARCVLLCAVQVLLAGLSTRSRSDGCRAVGPIFFLPAVRQCRFVDVCCGRPGSPHIGVS</sequence>
<accession>A0ACB8RA92</accession>
<proteinExistence type="predicted"/>
<gene>
    <name evidence="1" type="ORF">FA95DRAFT_865179</name>
</gene>
<comment type="caution">
    <text evidence="1">The sequence shown here is derived from an EMBL/GenBank/DDBJ whole genome shotgun (WGS) entry which is preliminary data.</text>
</comment>
<evidence type="ECO:0000313" key="1">
    <source>
        <dbReference type="EMBL" id="KAI0040516.1"/>
    </source>
</evidence>
<reference evidence="1" key="1">
    <citation type="submission" date="2021-02" db="EMBL/GenBank/DDBJ databases">
        <authorList>
            <consortium name="DOE Joint Genome Institute"/>
            <person name="Ahrendt S."/>
            <person name="Looney B.P."/>
            <person name="Miyauchi S."/>
            <person name="Morin E."/>
            <person name="Drula E."/>
            <person name="Courty P.E."/>
            <person name="Chicoki N."/>
            <person name="Fauchery L."/>
            <person name="Kohler A."/>
            <person name="Kuo A."/>
            <person name="Labutti K."/>
            <person name="Pangilinan J."/>
            <person name="Lipzen A."/>
            <person name="Riley R."/>
            <person name="Andreopoulos W."/>
            <person name="He G."/>
            <person name="Johnson J."/>
            <person name="Barry K.W."/>
            <person name="Grigoriev I.V."/>
            <person name="Nagy L."/>
            <person name="Hibbett D."/>
            <person name="Henrissat B."/>
            <person name="Matheny P.B."/>
            <person name="Labbe J."/>
            <person name="Martin F."/>
        </authorList>
    </citation>
    <scope>NUCLEOTIDE SEQUENCE</scope>
    <source>
        <strain evidence="1">FP105234-sp</strain>
    </source>
</reference>
<name>A0ACB8RA92_9AGAM</name>
<protein>
    <submittedName>
        <fullName evidence="1">Uncharacterized protein</fullName>
    </submittedName>
</protein>
<dbReference type="Proteomes" id="UP000814033">
    <property type="component" value="Unassembled WGS sequence"/>
</dbReference>
<evidence type="ECO:0000313" key="2">
    <source>
        <dbReference type="Proteomes" id="UP000814033"/>
    </source>
</evidence>
<dbReference type="EMBL" id="MU276190">
    <property type="protein sequence ID" value="KAI0040516.1"/>
    <property type="molecule type" value="Genomic_DNA"/>
</dbReference>
<reference evidence="1" key="2">
    <citation type="journal article" date="2022" name="New Phytol.">
        <title>Evolutionary transition to the ectomycorrhizal habit in the genomes of a hyperdiverse lineage of mushroom-forming fungi.</title>
        <authorList>
            <person name="Looney B."/>
            <person name="Miyauchi S."/>
            <person name="Morin E."/>
            <person name="Drula E."/>
            <person name="Courty P.E."/>
            <person name="Kohler A."/>
            <person name="Kuo A."/>
            <person name="LaButti K."/>
            <person name="Pangilinan J."/>
            <person name="Lipzen A."/>
            <person name="Riley R."/>
            <person name="Andreopoulos W."/>
            <person name="He G."/>
            <person name="Johnson J."/>
            <person name="Nolan M."/>
            <person name="Tritt A."/>
            <person name="Barry K.W."/>
            <person name="Grigoriev I.V."/>
            <person name="Nagy L.G."/>
            <person name="Hibbett D."/>
            <person name="Henrissat B."/>
            <person name="Matheny P.B."/>
            <person name="Labbe J."/>
            <person name="Martin F.M."/>
        </authorList>
    </citation>
    <scope>NUCLEOTIDE SEQUENCE</scope>
    <source>
        <strain evidence="1">FP105234-sp</strain>
    </source>
</reference>